<dbReference type="EMBL" id="JAPFFF010000103">
    <property type="protein sequence ID" value="KAK8835439.1"/>
    <property type="molecule type" value="Genomic_DNA"/>
</dbReference>
<name>A0ABR2GNC2_9EUKA</name>
<gene>
    <name evidence="1" type="ORF">M9Y10_004543</name>
</gene>
<evidence type="ECO:0000313" key="2">
    <source>
        <dbReference type="Proteomes" id="UP001470230"/>
    </source>
</evidence>
<accession>A0ABR2GNC2</accession>
<organism evidence="1 2">
    <name type="scientific">Tritrichomonas musculus</name>
    <dbReference type="NCBI Taxonomy" id="1915356"/>
    <lineage>
        <taxon>Eukaryota</taxon>
        <taxon>Metamonada</taxon>
        <taxon>Parabasalia</taxon>
        <taxon>Tritrichomonadida</taxon>
        <taxon>Tritrichomonadidae</taxon>
        <taxon>Tritrichomonas</taxon>
    </lineage>
</organism>
<keyword evidence="2" id="KW-1185">Reference proteome</keyword>
<evidence type="ECO:0000313" key="1">
    <source>
        <dbReference type="EMBL" id="KAK8835439.1"/>
    </source>
</evidence>
<dbReference type="PANTHER" id="PTHR35609">
    <property type="entry name" value="MACRO DOMAIN-CONTAINING PROTEIN"/>
    <property type="match status" value="1"/>
</dbReference>
<dbReference type="PANTHER" id="PTHR35609:SF1">
    <property type="entry name" value="MACRO DOMAIN-CONTAINING PROTEIN"/>
    <property type="match status" value="1"/>
</dbReference>
<comment type="caution">
    <text evidence="1">The sequence shown here is derived from an EMBL/GenBank/DDBJ whole genome shotgun (WGS) entry which is preliminary data.</text>
</comment>
<protein>
    <submittedName>
        <fullName evidence="1">Uncharacterized protein</fullName>
    </submittedName>
</protein>
<dbReference type="Proteomes" id="UP001470230">
    <property type="component" value="Unassembled WGS sequence"/>
</dbReference>
<proteinExistence type="predicted"/>
<sequence>MQMTINKNINQAILLSCTFLLMLGVGLKMVDYMSNNNNSTPQPLNSNSNSNRLNTIQPSNAGDNLYLSKNISLIDFLREARISPCQDVAFQETNKYLNRFSGSHLDLAGSDDISSYRYDTFTATPTDVESILDKGVRENDLPIESFTLSELETAARSVPRNCGSAQFFYLGGIDALKLHEMDCCENGDIINLASQFNALESTSSRLSPVKNWRYDFTQGPMASLQAVAAAKHRESASLQRKLPDALEDLLSQCMVDGTSITNKYRDLYQNGYLQLWKITDINDLREFNSFLKNHVNEMKFLSQWVKCEGTEKKQLQVFTAAPSFQGYHISWGSANQSDQMRLYKECCITLITAQYKALAQAAAIRSYQTRSRINLHVTMVGQGVFNNPKDTIPEVLRVLNEVLQGFDVSVYLHHYMENYWNSYADDMGLNVVSIN</sequence>
<reference evidence="1 2" key="1">
    <citation type="submission" date="2024-04" db="EMBL/GenBank/DDBJ databases">
        <title>Tritrichomonas musculus Genome.</title>
        <authorList>
            <person name="Alves-Ferreira E."/>
            <person name="Grigg M."/>
            <person name="Lorenzi H."/>
            <person name="Galac M."/>
        </authorList>
    </citation>
    <scope>NUCLEOTIDE SEQUENCE [LARGE SCALE GENOMIC DNA]</scope>
    <source>
        <strain evidence="1 2">EAF2021</strain>
    </source>
</reference>